<evidence type="ECO:0000313" key="2">
    <source>
        <dbReference type="RefSeq" id="XP_040938824.1"/>
    </source>
</evidence>
<gene>
    <name evidence="2" type="primary">LOC121210913</name>
</gene>
<organism evidence="1 2">
    <name type="scientific">Gossypium hirsutum</name>
    <name type="common">Upland cotton</name>
    <name type="synonym">Gossypium mexicanum</name>
    <dbReference type="NCBI Taxonomy" id="3635"/>
    <lineage>
        <taxon>Eukaryota</taxon>
        <taxon>Viridiplantae</taxon>
        <taxon>Streptophyta</taxon>
        <taxon>Embryophyta</taxon>
        <taxon>Tracheophyta</taxon>
        <taxon>Spermatophyta</taxon>
        <taxon>Magnoliopsida</taxon>
        <taxon>eudicotyledons</taxon>
        <taxon>Gunneridae</taxon>
        <taxon>Pentapetalae</taxon>
        <taxon>rosids</taxon>
        <taxon>malvids</taxon>
        <taxon>Malvales</taxon>
        <taxon>Malvaceae</taxon>
        <taxon>Malvoideae</taxon>
        <taxon>Gossypium</taxon>
    </lineage>
</organism>
<reference evidence="1" key="1">
    <citation type="journal article" date="2020" name="Nat. Genet.">
        <title>Genomic diversifications of five Gossypium allopolyploid species and their impact on cotton improvement.</title>
        <authorList>
            <person name="Chen Z.J."/>
            <person name="Sreedasyam A."/>
            <person name="Ando A."/>
            <person name="Song Q."/>
            <person name="De Santiago L.M."/>
            <person name="Hulse-Kemp A.M."/>
            <person name="Ding M."/>
            <person name="Ye W."/>
            <person name="Kirkbride R.C."/>
            <person name="Jenkins J."/>
            <person name="Plott C."/>
            <person name="Lovell J."/>
            <person name="Lin Y.M."/>
            <person name="Vaughn R."/>
            <person name="Liu B."/>
            <person name="Simpson S."/>
            <person name="Scheffler B.E."/>
            <person name="Wen L."/>
            <person name="Saski C.A."/>
            <person name="Grover C.E."/>
            <person name="Hu G."/>
            <person name="Conover J.L."/>
            <person name="Carlson J.W."/>
            <person name="Shu S."/>
            <person name="Boston L.B."/>
            <person name="Williams M."/>
            <person name="Peterson D.G."/>
            <person name="McGee K."/>
            <person name="Jones D.C."/>
            <person name="Wendel J.F."/>
            <person name="Stelly D.M."/>
            <person name="Grimwood J."/>
            <person name="Schmutz J."/>
        </authorList>
    </citation>
    <scope>NUCLEOTIDE SEQUENCE [LARGE SCALE GENOMIC DNA]</scope>
    <source>
        <strain evidence="1">cv. TM-1</strain>
    </source>
</reference>
<dbReference type="GeneID" id="121210913"/>
<dbReference type="RefSeq" id="XP_040938824.1">
    <property type="nucleotide sequence ID" value="XM_041082890.1"/>
</dbReference>
<keyword evidence="1" id="KW-1185">Reference proteome</keyword>
<dbReference type="Proteomes" id="UP000818029">
    <property type="component" value="Chromosome A12"/>
</dbReference>
<accession>A0ABM2Z9T1</accession>
<proteinExistence type="predicted"/>
<sequence>MFATIHKKKRKKLGLSLNPPPTNNLSKVCSSAFPFDSHESQSRLPRVERFVSLAYSPKSPLSFNHGETSVDSKASNAGTEQGACTGVVLALGMGVRGLLTWRHERRLGCTVAEGCGASAARTRVW</sequence>
<reference evidence="2" key="2">
    <citation type="submission" date="2025-08" db="UniProtKB">
        <authorList>
            <consortium name="RefSeq"/>
        </authorList>
    </citation>
    <scope>IDENTIFICATION</scope>
</reference>
<evidence type="ECO:0000313" key="1">
    <source>
        <dbReference type="Proteomes" id="UP000818029"/>
    </source>
</evidence>
<protein>
    <submittedName>
        <fullName evidence="2">Uncharacterized protein</fullName>
    </submittedName>
</protein>
<name>A0ABM2Z9T1_GOSHI</name>